<keyword evidence="1" id="KW-0812">Transmembrane</keyword>
<name>A0ABT1NYH2_9GAMM</name>
<gene>
    <name evidence="2" type="ORF">HXX02_00100</name>
</gene>
<feature type="transmembrane region" description="Helical" evidence="1">
    <location>
        <begin position="7"/>
        <end position="27"/>
    </location>
</feature>
<proteinExistence type="predicted"/>
<evidence type="ECO:0000313" key="2">
    <source>
        <dbReference type="EMBL" id="MCQ3827836.1"/>
    </source>
</evidence>
<keyword evidence="3" id="KW-1185">Reference proteome</keyword>
<comment type="caution">
    <text evidence="2">The sequence shown here is derived from an EMBL/GenBank/DDBJ whole genome shotgun (WGS) entry which is preliminary data.</text>
</comment>
<accession>A0ABT1NYH2</accession>
<dbReference type="RefSeq" id="WP_255872772.1">
    <property type="nucleotide sequence ID" value="NZ_JACASI010000002.1"/>
</dbReference>
<feature type="transmembrane region" description="Helical" evidence="1">
    <location>
        <begin position="47"/>
        <end position="66"/>
    </location>
</feature>
<sequence>MKKLKLFGYLISILFFESVVLSLLTILGDYIFLTGLLAEDPKSIPTLFLFFSFYKLLFEILPLAVIYRPTVIEKGLTAVQFLKRRAYLTVVTTFVLVLMAMDLPMGGEFRYHFIHILPVLYIPSVFVAFLLYRNLVFRYWLRGGPSAHT</sequence>
<dbReference type="EMBL" id="JACASI010000002">
    <property type="protein sequence ID" value="MCQ3827836.1"/>
    <property type="molecule type" value="Genomic_DNA"/>
</dbReference>
<organism evidence="2 3">
    <name type="scientific">Microbulbifer elongatus</name>
    <dbReference type="NCBI Taxonomy" id="86173"/>
    <lineage>
        <taxon>Bacteria</taxon>
        <taxon>Pseudomonadati</taxon>
        <taxon>Pseudomonadota</taxon>
        <taxon>Gammaproteobacteria</taxon>
        <taxon>Cellvibrionales</taxon>
        <taxon>Microbulbiferaceae</taxon>
        <taxon>Microbulbifer</taxon>
    </lineage>
</organism>
<feature type="transmembrane region" description="Helical" evidence="1">
    <location>
        <begin position="86"/>
        <end position="105"/>
    </location>
</feature>
<dbReference type="Proteomes" id="UP001205566">
    <property type="component" value="Unassembled WGS sequence"/>
</dbReference>
<keyword evidence="1" id="KW-0472">Membrane</keyword>
<protein>
    <submittedName>
        <fullName evidence="2">Uncharacterized protein</fullName>
    </submittedName>
</protein>
<evidence type="ECO:0000256" key="1">
    <source>
        <dbReference type="SAM" id="Phobius"/>
    </source>
</evidence>
<reference evidence="2" key="1">
    <citation type="thesis" date="2020" institute="Technische Universitat Dresden" country="Dresden, Germany">
        <title>The Agarolytic System of Microbulbifer elongatus PORT2, Isolated from Batu Karas, Pangandaran West Java Indonesia.</title>
        <authorList>
            <person name="Anggraeni S.R."/>
        </authorList>
    </citation>
    <scope>NUCLEOTIDE SEQUENCE</scope>
    <source>
        <strain evidence="2">PORT2</strain>
    </source>
</reference>
<feature type="transmembrane region" description="Helical" evidence="1">
    <location>
        <begin position="111"/>
        <end position="132"/>
    </location>
</feature>
<evidence type="ECO:0000313" key="3">
    <source>
        <dbReference type="Proteomes" id="UP001205566"/>
    </source>
</evidence>
<keyword evidence="1" id="KW-1133">Transmembrane helix</keyword>